<dbReference type="RefSeq" id="XP_028883531.1">
    <property type="nucleotide sequence ID" value="XM_029025215.1"/>
</dbReference>
<gene>
    <name evidence="3" type="ORF">TM35_000122400</name>
</gene>
<protein>
    <recommendedName>
        <fullName evidence="2">Costars domain-containing protein</fullName>
    </recommendedName>
</protein>
<name>A0A1X0NXQ3_9TRYP</name>
<evidence type="ECO:0000256" key="1">
    <source>
        <dbReference type="SAM" id="MobiDB-lite"/>
    </source>
</evidence>
<comment type="caution">
    <text evidence="3">The sequence shown here is derived from an EMBL/GenBank/DDBJ whole genome shotgun (WGS) entry which is preliminary data.</text>
</comment>
<dbReference type="OrthoDB" id="251041at2759"/>
<sequence length="251" mass="27879">MVEVIIDTNADVDVLLRELQRVSQSLHKSTTTTTAAGPRILTWGDVYVDETLRDLFQERLSSVMSAAKSQRAIHFPRERLIMGSHDEVEIDLLAPHLRILPESAIHSKNKQEERKAAFKEAKVKALEEHREKMLRLAMQGIELPRGVSSTNAKSEEKENVDEEKYDDSIAPPPPPPPPPAMEEEVGSEQESSNDENVSSDEDSNNNNSDDDDIPPPPPPPPEEEDGDDNDESDVSSDTDDDDIPPPPPPPE</sequence>
<feature type="compositionally biased region" description="Acidic residues" evidence="1">
    <location>
        <begin position="221"/>
        <end position="243"/>
    </location>
</feature>
<feature type="region of interest" description="Disordered" evidence="1">
    <location>
        <begin position="145"/>
        <end position="251"/>
    </location>
</feature>
<dbReference type="InterPro" id="IPR038095">
    <property type="entry name" value="Costars_sf"/>
</dbReference>
<dbReference type="EMBL" id="NBCO01000012">
    <property type="protein sequence ID" value="ORC89465.1"/>
    <property type="molecule type" value="Genomic_DNA"/>
</dbReference>
<evidence type="ECO:0000259" key="2">
    <source>
        <dbReference type="Pfam" id="PF14705"/>
    </source>
</evidence>
<accession>A0A1X0NXQ3</accession>
<dbReference type="Pfam" id="PF14705">
    <property type="entry name" value="Costars"/>
    <property type="match status" value="1"/>
</dbReference>
<evidence type="ECO:0000313" key="4">
    <source>
        <dbReference type="Proteomes" id="UP000192257"/>
    </source>
</evidence>
<feature type="compositionally biased region" description="Pro residues" evidence="1">
    <location>
        <begin position="170"/>
        <end position="180"/>
    </location>
</feature>
<dbReference type="Gene3D" id="1.10.10.1540">
    <property type="entry name" value="Costar domain"/>
    <property type="match status" value="1"/>
</dbReference>
<dbReference type="AlphaFoldDB" id="A0A1X0NXQ3"/>
<reference evidence="3 4" key="1">
    <citation type="submission" date="2017-03" db="EMBL/GenBank/DDBJ databases">
        <title>An alternative strategy for trypanosome survival in the mammalian bloodstream revealed through genome and transcriptome analysis of the ubiquitous bovine parasite Trypanosoma (Megatrypanum) theileri.</title>
        <authorList>
            <person name="Kelly S."/>
            <person name="Ivens A."/>
            <person name="Mott A."/>
            <person name="O'Neill E."/>
            <person name="Emms D."/>
            <person name="Macleod O."/>
            <person name="Voorheis P."/>
            <person name="Matthews J."/>
            <person name="Matthews K."/>
            <person name="Carrington M."/>
        </authorList>
    </citation>
    <scope>NUCLEOTIDE SEQUENCE [LARGE SCALE GENOMIC DNA]</scope>
    <source>
        <strain evidence="3">Edinburgh</strain>
    </source>
</reference>
<evidence type="ECO:0000313" key="3">
    <source>
        <dbReference type="EMBL" id="ORC89465.1"/>
    </source>
</evidence>
<feature type="domain" description="Costars" evidence="2">
    <location>
        <begin position="17"/>
        <end position="93"/>
    </location>
</feature>
<feature type="compositionally biased region" description="Acidic residues" evidence="1">
    <location>
        <begin position="181"/>
        <end position="213"/>
    </location>
</feature>
<keyword evidence="4" id="KW-1185">Reference proteome</keyword>
<dbReference type="VEuPathDB" id="TriTrypDB:TM35_000122400"/>
<dbReference type="InterPro" id="IPR027817">
    <property type="entry name" value="Costars_dom"/>
</dbReference>
<proteinExistence type="predicted"/>
<organism evidence="3 4">
    <name type="scientific">Trypanosoma theileri</name>
    <dbReference type="NCBI Taxonomy" id="67003"/>
    <lineage>
        <taxon>Eukaryota</taxon>
        <taxon>Discoba</taxon>
        <taxon>Euglenozoa</taxon>
        <taxon>Kinetoplastea</taxon>
        <taxon>Metakinetoplastina</taxon>
        <taxon>Trypanosomatida</taxon>
        <taxon>Trypanosomatidae</taxon>
        <taxon>Trypanosoma</taxon>
    </lineage>
</organism>
<dbReference type="Proteomes" id="UP000192257">
    <property type="component" value="Unassembled WGS sequence"/>
</dbReference>
<dbReference type="GeneID" id="39984995"/>